<comment type="caution">
    <text evidence="1">The sequence shown here is derived from an EMBL/GenBank/DDBJ whole genome shotgun (WGS) entry which is preliminary data.</text>
</comment>
<protein>
    <submittedName>
        <fullName evidence="1">Unnamed protein product</fullName>
    </submittedName>
</protein>
<accession>A0A9W6Y5R5</accession>
<proteinExistence type="predicted"/>
<keyword evidence="2" id="KW-1185">Reference proteome</keyword>
<evidence type="ECO:0000313" key="1">
    <source>
        <dbReference type="EMBL" id="GMF56680.1"/>
    </source>
</evidence>
<sequence>MKAVAEYIDAFNGQARCSGQSTPVPPSPVIDAARESFDDRAAIKSSVDERGASAETLPTGNPLYSLTTISNSSYPAKSDQNHAVVSPTTAIHPEFGPRCMHDHCNCTLALSYGTTSSSRSSSSLGSFSGLQMRSIGATDKDVAISNFLRERADWQPMCLYNFDDPEIGNSTTVKNRVPGGVCPFDALQPNNELVTSLNSQSSFWQLGVHLAEDPRNDSKRVQLSSISTVSAQKFFTLAAVRNGSVNGSGVTFEMVLRRRAKANRTMTLFSIANEYDNCVDPGFRVDVNEHQVLAFIYFLPVLEEGGDAGIEACYEQRLFSVDTSAACQLPPLLEPIERTPAVQITVTLDPSSERGLWKTDFYLSYTDSETMQRVDCVVHDEQHPPNTQILNKLIEGRYRLYLGNSPRNVTSPRKRKHLAPAREFQFMSNSSSLNATERLRVMLKHKLANISGPRLPKAMRIFGDKSLSMHILGITFPPLNEDMPLAYLRSKIADFKEQYGDQIVDYLVHLVQKQSRNSVVAHRPQYSSNQSEDLFSLAGQSSHSGDTFSRTALYQSASGATFDLFHFAIYRRAVSEEQVNAITRQTLLPSYPFPSKRQTLRISEDSLVMLNMTMLHGVFNDLRLELRGLPEFGQLLLFPNQTLVKSENRNTFHELPLECQRYIFFRSEPDQNNENLPLPNPVAFSRRLEPYATVRFGIADSLAGRVVNKSMEARIEIFVDAVNDAPRLRNSKMNIPVSVGVPVTMDLGGDDSDGAPKVAAPDRERSDSKFLSSFHFTNETTTASSYQLLKIVRMPSFGRLFDCNTSCTTASFTELGLESARVYRNSTGTDRATYSTQLVYVYHGWGQNNSKLTGAGFVVDELWYELSDGDPDVFSEVGIVEFVLANEVIEPVDDNSLTTIRLDEDSIQVLNLHMLDPLAAYFNSRTRFEVTALPQHGSLFQLNNFNKSEPAEVNMTIGTSRECIGPRIKTTGTAISDSFGRIVYVPKLDYFNLGPRASFIRDYSTDYFEYRVLNVTPTTNNQPVVHQKSPTTFFTDGSVVRKVKMEVVNVPDDLVVLPPFALTANVSSGDTVPVPVAFKDADSSGEDQLYQVNVEATDGISEFELGVVITDEDVMKWCPYERPCVLVWSTVGNHLNTSSNSTRDAELSFHITSQLYDPSHIQVTGTNTALSRALSALTFRDLSGISLHVEHTAEFKLWVKRVGKRNESDSATPKTTATFTIIFPGDVYSAPSSAGKLFSAVNSQLERYILVFFLIAGWIVLANASCISFGFCCCCCSRARKKRREIFEQQQRLFRAQVAQNDYEYSILLMSLADMILQPDLLFGVCLVESCVRSSSMKQVEILRQALILRSLLPLLESERQGTRFVFKLLAIEYSEGVAKMAGNEPIFQRQEYLTRHSTASVALARFCRVIGWKWMSEMLMPEGDTSHFFSIDFDSGLDTLLNRLVKHIDVLPVEIVILCRGCAKLFSTDNVSDSHEMELDGVHLVLFNHFLGPALLFPREWAAESRFSVDQEKIMRAMACRIAEFTDQWRDRYKADDFGSRSSSTDSLLGRSSVGAATASQQKYELILETICWSPTITSAYDPSEPKTVIDCELMGMCLMNIHSLLDSYFPAFNRKLLETQTVTTDERPKAIVSRVTRLLKALSCPLASFDELVESAQPELVSDPLLWSDFSCQAWQHRAETQRRTHLYNVGDDNPRYPSTQQIGYAILEQEDTSPHDVDWLTSNTS</sequence>
<dbReference type="OrthoDB" id="73937at2759"/>
<reference evidence="1" key="1">
    <citation type="submission" date="2023-04" db="EMBL/GenBank/DDBJ databases">
        <title>Phytophthora fragariaefolia NBRC 109709.</title>
        <authorList>
            <person name="Ichikawa N."/>
            <person name="Sato H."/>
            <person name="Tonouchi N."/>
        </authorList>
    </citation>
    <scope>NUCLEOTIDE SEQUENCE</scope>
    <source>
        <strain evidence="1">NBRC 109709</strain>
    </source>
</reference>
<organism evidence="1 2">
    <name type="scientific">Phytophthora fragariaefolia</name>
    <dbReference type="NCBI Taxonomy" id="1490495"/>
    <lineage>
        <taxon>Eukaryota</taxon>
        <taxon>Sar</taxon>
        <taxon>Stramenopiles</taxon>
        <taxon>Oomycota</taxon>
        <taxon>Peronosporomycetes</taxon>
        <taxon>Peronosporales</taxon>
        <taxon>Peronosporaceae</taxon>
        <taxon>Phytophthora</taxon>
    </lineage>
</organism>
<dbReference type="EMBL" id="BSXT01004098">
    <property type="protein sequence ID" value="GMF56680.1"/>
    <property type="molecule type" value="Genomic_DNA"/>
</dbReference>
<gene>
    <name evidence="1" type="ORF">Pfra01_002406400</name>
</gene>
<evidence type="ECO:0000313" key="2">
    <source>
        <dbReference type="Proteomes" id="UP001165121"/>
    </source>
</evidence>
<name>A0A9W6Y5R5_9STRA</name>
<dbReference type="Proteomes" id="UP001165121">
    <property type="component" value="Unassembled WGS sequence"/>
</dbReference>